<reference evidence="1 2" key="1">
    <citation type="submission" date="2015-06" db="EMBL/GenBank/DDBJ databases">
        <title>Draft Whole-Genome Sequence of the Entomopathogenic Bacterium Xenorhabdus khoisanae.</title>
        <authorList>
            <person name="Naidoo S."/>
            <person name="Featherston J."/>
            <person name="Gray V.M."/>
        </authorList>
    </citation>
    <scope>NUCLEOTIDE SEQUENCE [LARGE SCALE GENOMIC DNA]</scope>
    <source>
        <strain evidence="1 2">MCB</strain>
    </source>
</reference>
<evidence type="ECO:0000313" key="2">
    <source>
        <dbReference type="Proteomes" id="UP000036277"/>
    </source>
</evidence>
<feature type="non-terminal residue" evidence="1">
    <location>
        <position position="1"/>
    </location>
</feature>
<protein>
    <submittedName>
        <fullName evidence="1">Uncharacterized protein</fullName>
    </submittedName>
</protein>
<proteinExistence type="predicted"/>
<gene>
    <name evidence="1" type="ORF">AB204_17325</name>
</gene>
<dbReference type="AlphaFoldDB" id="A0A0J5IL20"/>
<name>A0A0J5IL20_9GAMM</name>
<keyword evidence="2" id="KW-1185">Reference proteome</keyword>
<accession>A0A0J5IL20</accession>
<dbReference type="Proteomes" id="UP000036277">
    <property type="component" value="Unassembled WGS sequence"/>
</dbReference>
<dbReference type="EMBL" id="LFCV01000137">
    <property type="protein sequence ID" value="KMJ43880.1"/>
    <property type="molecule type" value="Genomic_DNA"/>
</dbReference>
<dbReference type="PATRIC" id="fig|880157.4.peg.3718"/>
<dbReference type="RefSeq" id="WP_047964622.1">
    <property type="nucleotide sequence ID" value="NZ_CAWMBG010000137.1"/>
</dbReference>
<sequence>YINVDAQDWVTNGVNYHFYNQLWGQKSYDHTTCVVQHKRIKLNLKNGYEIVYKSVKNKGIPSDYVEKKWFVDNKAPFALALAHSSPNDSDGNGCYLNSWYVEPDEGQKIGHPSQLNHWFESMSQPGWPSLYFSGSESGRYDAATWAYWPFFTSGNTNDKKPYHYVSKYNNEVTIQAYQLHVPNSSSIYWGKYCKPTYPELRNSAKIQIIDNYGNSGEFYVNFNADINASVTVS</sequence>
<evidence type="ECO:0000313" key="1">
    <source>
        <dbReference type="EMBL" id="KMJ43880.1"/>
    </source>
</evidence>
<organism evidence="1 2">
    <name type="scientific">Xenorhabdus khoisanae</name>
    <dbReference type="NCBI Taxonomy" id="880157"/>
    <lineage>
        <taxon>Bacteria</taxon>
        <taxon>Pseudomonadati</taxon>
        <taxon>Pseudomonadota</taxon>
        <taxon>Gammaproteobacteria</taxon>
        <taxon>Enterobacterales</taxon>
        <taxon>Morganellaceae</taxon>
        <taxon>Xenorhabdus</taxon>
    </lineage>
</organism>
<comment type="caution">
    <text evidence="1">The sequence shown here is derived from an EMBL/GenBank/DDBJ whole genome shotgun (WGS) entry which is preliminary data.</text>
</comment>